<protein>
    <submittedName>
        <fullName evidence="2">Uncharacterized protein</fullName>
    </submittedName>
</protein>
<feature type="region of interest" description="Disordered" evidence="1">
    <location>
        <begin position="1"/>
        <end position="39"/>
    </location>
</feature>
<organism evidence="2 3">
    <name type="scientific">Phytophthora infestans</name>
    <name type="common">Potato late blight agent</name>
    <name type="synonym">Botrytis infestans</name>
    <dbReference type="NCBI Taxonomy" id="4787"/>
    <lineage>
        <taxon>Eukaryota</taxon>
        <taxon>Sar</taxon>
        <taxon>Stramenopiles</taxon>
        <taxon>Oomycota</taxon>
        <taxon>Peronosporomycetes</taxon>
        <taxon>Peronosporales</taxon>
        <taxon>Peronosporaceae</taxon>
        <taxon>Phytophthora</taxon>
    </lineage>
</organism>
<reference evidence="2" key="1">
    <citation type="submission" date="2020-03" db="EMBL/GenBank/DDBJ databases">
        <title>Hybrid Assembly of Korean Phytophthora infestans isolates.</title>
        <authorList>
            <person name="Prokchorchik M."/>
            <person name="Lee Y."/>
            <person name="Seo J."/>
            <person name="Cho J.-H."/>
            <person name="Park Y.-E."/>
            <person name="Jang D.-C."/>
            <person name="Im J.-S."/>
            <person name="Choi J.-G."/>
            <person name="Park H.-J."/>
            <person name="Lee G.-B."/>
            <person name="Lee Y.-G."/>
            <person name="Hong S.-Y."/>
            <person name="Cho K."/>
            <person name="Sohn K.H."/>
        </authorList>
    </citation>
    <scope>NUCLEOTIDE SEQUENCE</scope>
    <source>
        <strain evidence="2">KR_2_A2</strain>
    </source>
</reference>
<evidence type="ECO:0000313" key="3">
    <source>
        <dbReference type="Proteomes" id="UP000704712"/>
    </source>
</evidence>
<evidence type="ECO:0000256" key="1">
    <source>
        <dbReference type="SAM" id="MobiDB-lite"/>
    </source>
</evidence>
<accession>A0A8S9U1F7</accession>
<comment type="caution">
    <text evidence="2">The sequence shown here is derived from an EMBL/GenBank/DDBJ whole genome shotgun (WGS) entry which is preliminary data.</text>
</comment>
<dbReference type="Proteomes" id="UP000704712">
    <property type="component" value="Unassembled WGS sequence"/>
</dbReference>
<dbReference type="EMBL" id="JAACNO010002244">
    <property type="protein sequence ID" value="KAF4134925.1"/>
    <property type="molecule type" value="Genomic_DNA"/>
</dbReference>
<proteinExistence type="predicted"/>
<gene>
    <name evidence="2" type="ORF">GN958_ATG15884</name>
</gene>
<name>A0A8S9U1F7_PHYIN</name>
<evidence type="ECO:0000313" key="2">
    <source>
        <dbReference type="EMBL" id="KAF4134925.1"/>
    </source>
</evidence>
<sequence>MPRCGQRLSTLDRRSRSKPQPGLPSSTKACSCCSHRRGS</sequence>
<dbReference type="AlphaFoldDB" id="A0A8S9U1F7"/>